<evidence type="ECO:0008006" key="3">
    <source>
        <dbReference type="Google" id="ProtNLM"/>
    </source>
</evidence>
<sequence length="103" mass="11516">MKRSDEITGNPSQQSTCTVQSILKLKQLKANIAGPADLYVKSGSDINLQCKISQGPHELGNIFWYKEPRRSCIRKQISIPIIGNASFTQKSNQKLRVNGMMTH</sequence>
<dbReference type="SUPFAM" id="SSF48726">
    <property type="entry name" value="Immunoglobulin"/>
    <property type="match status" value="1"/>
</dbReference>
<dbReference type="OrthoDB" id="190835at2759"/>
<dbReference type="Proteomes" id="UP001151699">
    <property type="component" value="Unassembled WGS sequence"/>
</dbReference>
<dbReference type="AlphaFoldDB" id="A0A9Q0MMT4"/>
<dbReference type="InterPro" id="IPR013783">
    <property type="entry name" value="Ig-like_fold"/>
</dbReference>
<reference evidence="1" key="1">
    <citation type="submission" date="2022-07" db="EMBL/GenBank/DDBJ databases">
        <authorList>
            <person name="Trinca V."/>
            <person name="Uliana J.V.C."/>
            <person name="Torres T.T."/>
            <person name="Ward R.J."/>
            <person name="Monesi N."/>
        </authorList>
    </citation>
    <scope>NUCLEOTIDE SEQUENCE</scope>
    <source>
        <strain evidence="1">HSMRA1968</strain>
        <tissue evidence="1">Whole embryos</tissue>
    </source>
</reference>
<keyword evidence="2" id="KW-1185">Reference proteome</keyword>
<evidence type="ECO:0000313" key="2">
    <source>
        <dbReference type="Proteomes" id="UP001151699"/>
    </source>
</evidence>
<name>A0A9Q0MMT4_9DIPT</name>
<comment type="caution">
    <text evidence="1">The sequence shown here is derived from an EMBL/GenBank/DDBJ whole genome shotgun (WGS) entry which is preliminary data.</text>
</comment>
<organism evidence="1 2">
    <name type="scientific">Pseudolycoriella hygida</name>
    <dbReference type="NCBI Taxonomy" id="35572"/>
    <lineage>
        <taxon>Eukaryota</taxon>
        <taxon>Metazoa</taxon>
        <taxon>Ecdysozoa</taxon>
        <taxon>Arthropoda</taxon>
        <taxon>Hexapoda</taxon>
        <taxon>Insecta</taxon>
        <taxon>Pterygota</taxon>
        <taxon>Neoptera</taxon>
        <taxon>Endopterygota</taxon>
        <taxon>Diptera</taxon>
        <taxon>Nematocera</taxon>
        <taxon>Sciaroidea</taxon>
        <taxon>Sciaridae</taxon>
        <taxon>Pseudolycoriella</taxon>
    </lineage>
</organism>
<gene>
    <name evidence="1" type="ORF">Bhyg_17711</name>
</gene>
<dbReference type="Gene3D" id="2.60.40.10">
    <property type="entry name" value="Immunoglobulins"/>
    <property type="match status" value="1"/>
</dbReference>
<accession>A0A9Q0MMT4</accession>
<protein>
    <recommendedName>
        <fullName evidence="3">Ig-like domain-containing protein</fullName>
    </recommendedName>
</protein>
<evidence type="ECO:0000313" key="1">
    <source>
        <dbReference type="EMBL" id="KAJ6634510.1"/>
    </source>
</evidence>
<dbReference type="InterPro" id="IPR036179">
    <property type="entry name" value="Ig-like_dom_sf"/>
</dbReference>
<proteinExistence type="predicted"/>
<dbReference type="EMBL" id="WJQU01000058">
    <property type="protein sequence ID" value="KAJ6634510.1"/>
    <property type="molecule type" value="Genomic_DNA"/>
</dbReference>